<evidence type="ECO:0000313" key="1">
    <source>
        <dbReference type="EMBL" id="MCV9886750.1"/>
    </source>
</evidence>
<evidence type="ECO:0008006" key="3">
    <source>
        <dbReference type="Google" id="ProtNLM"/>
    </source>
</evidence>
<accession>A0ABT3DI71</accession>
<proteinExistence type="predicted"/>
<evidence type="ECO:0000313" key="2">
    <source>
        <dbReference type="Proteomes" id="UP001526147"/>
    </source>
</evidence>
<protein>
    <recommendedName>
        <fullName evidence="3">PD-(D/E)XK endonuclease-like domain-containing protein</fullName>
    </recommendedName>
</protein>
<organism evidence="1 2">
    <name type="scientific">Metabacillus halosaccharovorans</name>
    <dbReference type="NCBI Taxonomy" id="930124"/>
    <lineage>
        <taxon>Bacteria</taxon>
        <taxon>Bacillati</taxon>
        <taxon>Bacillota</taxon>
        <taxon>Bacilli</taxon>
        <taxon>Bacillales</taxon>
        <taxon>Bacillaceae</taxon>
        <taxon>Metabacillus</taxon>
    </lineage>
</organism>
<dbReference type="RefSeq" id="WP_264143294.1">
    <property type="nucleotide sequence ID" value="NZ_JAOYEY010000043.1"/>
</dbReference>
<dbReference type="EMBL" id="JAOYEY010000043">
    <property type="protein sequence ID" value="MCV9886750.1"/>
    <property type="molecule type" value="Genomic_DNA"/>
</dbReference>
<comment type="caution">
    <text evidence="1">The sequence shown here is derived from an EMBL/GenBank/DDBJ whole genome shotgun (WGS) entry which is preliminary data.</text>
</comment>
<name>A0ABT3DI71_9BACI</name>
<gene>
    <name evidence="1" type="ORF">OIH86_14015</name>
</gene>
<reference evidence="1 2" key="1">
    <citation type="submission" date="2022-10" db="EMBL/GenBank/DDBJ databases">
        <title>Draft genome assembly of moderately radiation resistant bacterium Metabacillus halosaccharovorans.</title>
        <authorList>
            <person name="Pal S."/>
            <person name="Gopinathan A."/>
        </authorList>
    </citation>
    <scope>NUCLEOTIDE SEQUENCE [LARGE SCALE GENOMIC DNA]</scope>
    <source>
        <strain evidence="1 2">VITHBRA001</strain>
    </source>
</reference>
<keyword evidence="2" id="KW-1185">Reference proteome</keyword>
<dbReference type="Proteomes" id="UP001526147">
    <property type="component" value="Unassembled WGS sequence"/>
</dbReference>
<sequence>MMNENKHIVEKHVMQDHLESFIKCPYQVYYYQLLHEKERMWRQNIQAVINSIVHTYYELHLEDQTKLSALKVINECWHQVRFEFFQSGEEYYMVLAKITDHLLQFLSTKSKQPLLFLYEKLYIKGLESQASITIEVAEWSATSFSVKKISIRGRSAVDGKI</sequence>